<organism evidence="4">
    <name type="scientific">Capitella teleta</name>
    <name type="common">Polychaete worm</name>
    <dbReference type="NCBI Taxonomy" id="283909"/>
    <lineage>
        <taxon>Eukaryota</taxon>
        <taxon>Metazoa</taxon>
        <taxon>Spiralia</taxon>
        <taxon>Lophotrochozoa</taxon>
        <taxon>Annelida</taxon>
        <taxon>Polychaeta</taxon>
        <taxon>Sedentaria</taxon>
        <taxon>Scolecida</taxon>
        <taxon>Capitellidae</taxon>
        <taxon>Capitella</taxon>
    </lineage>
</organism>
<feature type="non-terminal residue" evidence="4">
    <location>
        <position position="81"/>
    </location>
</feature>
<dbReference type="SUPFAM" id="SSF48403">
    <property type="entry name" value="Ankyrin repeat"/>
    <property type="match status" value="1"/>
</dbReference>
<keyword evidence="1" id="KW-0677">Repeat</keyword>
<protein>
    <submittedName>
        <fullName evidence="4 5">Uncharacterized protein</fullName>
    </submittedName>
</protein>
<dbReference type="PANTHER" id="PTHR24171">
    <property type="entry name" value="ANKYRIN REPEAT DOMAIN-CONTAINING PROTEIN 39-RELATED"/>
    <property type="match status" value="1"/>
</dbReference>
<dbReference type="InterPro" id="IPR002110">
    <property type="entry name" value="Ankyrin_rpt"/>
</dbReference>
<dbReference type="HOGENOM" id="CLU_2580611_0_0_1"/>
<dbReference type="AlphaFoldDB" id="R7V8S1"/>
<dbReference type="PANTHER" id="PTHR24171:SF9">
    <property type="entry name" value="ANKYRIN REPEAT DOMAIN-CONTAINING PROTEIN 39"/>
    <property type="match status" value="1"/>
</dbReference>
<sequence length="81" mass="8876">SHAQLLLSVGADPNARDRRGWSCFHYAAQRGSISGMELLLSANGDCNLSSHVGESPLWLLLVCGWREASEYLIRSGCDVDR</sequence>
<feature type="repeat" description="ANK" evidence="3">
    <location>
        <begin position="19"/>
        <end position="51"/>
    </location>
</feature>
<reference evidence="4 6" key="2">
    <citation type="journal article" date="2013" name="Nature">
        <title>Insights into bilaterian evolution from three spiralian genomes.</title>
        <authorList>
            <person name="Simakov O."/>
            <person name="Marletaz F."/>
            <person name="Cho S.J."/>
            <person name="Edsinger-Gonzales E."/>
            <person name="Havlak P."/>
            <person name="Hellsten U."/>
            <person name="Kuo D.H."/>
            <person name="Larsson T."/>
            <person name="Lv J."/>
            <person name="Arendt D."/>
            <person name="Savage R."/>
            <person name="Osoegawa K."/>
            <person name="de Jong P."/>
            <person name="Grimwood J."/>
            <person name="Chapman J.A."/>
            <person name="Shapiro H."/>
            <person name="Aerts A."/>
            <person name="Otillar R.P."/>
            <person name="Terry A.Y."/>
            <person name="Boore J.L."/>
            <person name="Grigoriev I.V."/>
            <person name="Lindberg D.R."/>
            <person name="Seaver E.C."/>
            <person name="Weisblat D.A."/>
            <person name="Putnam N.H."/>
            <person name="Rokhsar D.S."/>
        </authorList>
    </citation>
    <scope>NUCLEOTIDE SEQUENCE</scope>
    <source>
        <strain evidence="4 6">I ESC-2004</strain>
    </source>
</reference>
<evidence type="ECO:0000313" key="4">
    <source>
        <dbReference type="EMBL" id="ELU14969.1"/>
    </source>
</evidence>
<accession>R7V8S1</accession>
<dbReference type="EMBL" id="AMQN01018258">
    <property type="status" value="NOT_ANNOTATED_CDS"/>
    <property type="molecule type" value="Genomic_DNA"/>
</dbReference>
<dbReference type="Gene3D" id="1.25.40.20">
    <property type="entry name" value="Ankyrin repeat-containing domain"/>
    <property type="match status" value="1"/>
</dbReference>
<evidence type="ECO:0000313" key="5">
    <source>
        <dbReference type="EnsemblMetazoa" id="CapteP78368"/>
    </source>
</evidence>
<evidence type="ECO:0000313" key="6">
    <source>
        <dbReference type="Proteomes" id="UP000014760"/>
    </source>
</evidence>
<feature type="non-terminal residue" evidence="4">
    <location>
        <position position="1"/>
    </location>
</feature>
<proteinExistence type="predicted"/>
<dbReference type="Proteomes" id="UP000014760">
    <property type="component" value="Unassembled WGS sequence"/>
</dbReference>
<evidence type="ECO:0000256" key="3">
    <source>
        <dbReference type="PROSITE-ProRule" id="PRU00023"/>
    </source>
</evidence>
<dbReference type="EnsemblMetazoa" id="CapteT78368">
    <property type="protein sequence ID" value="CapteP78368"/>
    <property type="gene ID" value="CapteG78368"/>
</dbReference>
<name>R7V8S1_CAPTE</name>
<gene>
    <name evidence="4" type="ORF">CAPTEDRAFT_78368</name>
</gene>
<dbReference type="InterPro" id="IPR036770">
    <property type="entry name" value="Ankyrin_rpt-contain_sf"/>
</dbReference>
<dbReference type="STRING" id="283909.R7V8S1"/>
<reference evidence="6" key="1">
    <citation type="submission" date="2012-12" db="EMBL/GenBank/DDBJ databases">
        <authorList>
            <person name="Hellsten U."/>
            <person name="Grimwood J."/>
            <person name="Chapman J.A."/>
            <person name="Shapiro H."/>
            <person name="Aerts A."/>
            <person name="Otillar R.P."/>
            <person name="Terry A.Y."/>
            <person name="Boore J.L."/>
            <person name="Simakov O."/>
            <person name="Marletaz F."/>
            <person name="Cho S.-J."/>
            <person name="Edsinger-Gonzales E."/>
            <person name="Havlak P."/>
            <person name="Kuo D.-H."/>
            <person name="Larsson T."/>
            <person name="Lv J."/>
            <person name="Arendt D."/>
            <person name="Savage R."/>
            <person name="Osoegawa K."/>
            <person name="de Jong P."/>
            <person name="Lindberg D.R."/>
            <person name="Seaver E.C."/>
            <person name="Weisblat D.A."/>
            <person name="Putnam N.H."/>
            <person name="Grigoriev I.V."/>
            <person name="Rokhsar D.S."/>
        </authorList>
    </citation>
    <scope>NUCLEOTIDE SEQUENCE</scope>
    <source>
        <strain evidence="6">I ESC-2004</strain>
    </source>
</reference>
<evidence type="ECO:0000256" key="1">
    <source>
        <dbReference type="ARBA" id="ARBA00022737"/>
    </source>
</evidence>
<dbReference type="EMBL" id="KB294123">
    <property type="protein sequence ID" value="ELU14969.1"/>
    <property type="molecule type" value="Genomic_DNA"/>
</dbReference>
<dbReference type="SMART" id="SM00248">
    <property type="entry name" value="ANK"/>
    <property type="match status" value="2"/>
</dbReference>
<evidence type="ECO:0000256" key="2">
    <source>
        <dbReference type="ARBA" id="ARBA00023043"/>
    </source>
</evidence>
<keyword evidence="2 3" id="KW-0040">ANK repeat</keyword>
<dbReference type="PROSITE" id="PS50088">
    <property type="entry name" value="ANK_REPEAT"/>
    <property type="match status" value="1"/>
</dbReference>
<dbReference type="OrthoDB" id="21416at2759"/>
<keyword evidence="6" id="KW-1185">Reference proteome</keyword>
<reference evidence="5" key="3">
    <citation type="submission" date="2015-06" db="UniProtKB">
        <authorList>
            <consortium name="EnsemblMetazoa"/>
        </authorList>
    </citation>
    <scope>IDENTIFICATION</scope>
</reference>
<dbReference type="Pfam" id="PF12796">
    <property type="entry name" value="Ank_2"/>
    <property type="match status" value="1"/>
</dbReference>